<dbReference type="RefSeq" id="WP_065139506.1">
    <property type="nucleotide sequence ID" value="NZ_LZLM01000052.1"/>
</dbReference>
<comment type="caution">
    <text evidence="1">The sequence shown here is derived from an EMBL/GenBank/DDBJ whole genome shotgun (WGS) entry which is preliminary data.</text>
</comment>
<proteinExistence type="predicted"/>
<name>A0A1A3KPM3_MYCAS</name>
<dbReference type="EMBL" id="LZLM01000052">
    <property type="protein sequence ID" value="OBJ86965.1"/>
    <property type="molecule type" value="Genomic_DNA"/>
</dbReference>
<sequence length="73" mass="8085">MADKLPLSTLLITGLLNRPPRCPELSRLLTDGLLSKPLRLPLLSTALMLSNDQNLWMSLGEAALKGRTFPRMI</sequence>
<evidence type="ECO:0000313" key="1">
    <source>
        <dbReference type="EMBL" id="OBJ86965.1"/>
    </source>
</evidence>
<accession>A0A1A3KPM3</accession>
<reference evidence="1 2" key="1">
    <citation type="submission" date="2016-06" db="EMBL/GenBank/DDBJ databases">
        <authorList>
            <person name="Kjaerup R.B."/>
            <person name="Dalgaard T.S."/>
            <person name="Juul-Madsen H.R."/>
        </authorList>
    </citation>
    <scope>NUCLEOTIDE SEQUENCE [LARGE SCALE GENOMIC DNA]</scope>
    <source>
        <strain evidence="1 2">1276495.2</strain>
    </source>
</reference>
<gene>
    <name evidence="1" type="ORF">A5640_08795</name>
</gene>
<dbReference type="AlphaFoldDB" id="A0A1A3KPM3"/>
<evidence type="ECO:0000313" key="2">
    <source>
        <dbReference type="Proteomes" id="UP000093925"/>
    </source>
</evidence>
<dbReference type="Proteomes" id="UP000093925">
    <property type="component" value="Unassembled WGS sequence"/>
</dbReference>
<protein>
    <submittedName>
        <fullName evidence="1">Uncharacterized protein</fullName>
    </submittedName>
</protein>
<organism evidence="1 2">
    <name type="scientific">Mycobacterium asiaticum</name>
    <dbReference type="NCBI Taxonomy" id="1790"/>
    <lineage>
        <taxon>Bacteria</taxon>
        <taxon>Bacillati</taxon>
        <taxon>Actinomycetota</taxon>
        <taxon>Actinomycetes</taxon>
        <taxon>Mycobacteriales</taxon>
        <taxon>Mycobacteriaceae</taxon>
        <taxon>Mycobacterium</taxon>
    </lineage>
</organism>